<keyword evidence="5" id="KW-0808">Transferase</keyword>
<evidence type="ECO:0000256" key="2">
    <source>
        <dbReference type="ARBA" id="ARBA00023209"/>
    </source>
</evidence>
<keyword evidence="3" id="KW-1208">Phospholipid metabolism</keyword>
<keyword evidence="2" id="KW-0444">Lipid biosynthesis</keyword>
<dbReference type="GO" id="GO:0005524">
    <property type="term" value="F:ATP binding"/>
    <property type="evidence" value="ECO:0007669"/>
    <property type="project" value="InterPro"/>
</dbReference>
<comment type="cofactor">
    <cofactor evidence="1">
        <name>Mg(2+)</name>
        <dbReference type="ChEBI" id="CHEBI:18420"/>
    </cofactor>
</comment>
<feature type="domain" description="YegS/DAGK C-terminal" evidence="4">
    <location>
        <begin position="37"/>
        <end position="192"/>
    </location>
</feature>
<dbReference type="GO" id="GO:0004143">
    <property type="term" value="F:ATP-dependent diacylglycerol kinase activity"/>
    <property type="evidence" value="ECO:0007669"/>
    <property type="project" value="TreeGrafter"/>
</dbReference>
<evidence type="ECO:0000313" key="5">
    <source>
        <dbReference type="EMBL" id="SEG13444.1"/>
    </source>
</evidence>
<evidence type="ECO:0000259" key="4">
    <source>
        <dbReference type="Pfam" id="PF19279"/>
    </source>
</evidence>
<dbReference type="Proteomes" id="UP000242850">
    <property type="component" value="Unassembled WGS sequence"/>
</dbReference>
<protein>
    <submittedName>
        <fullName evidence="5">Lipid kinase, YegS/Rv2252/BmrU family</fullName>
    </submittedName>
</protein>
<dbReference type="Gene3D" id="2.60.200.40">
    <property type="match status" value="1"/>
</dbReference>
<accession>A0A1H5XNZ9</accession>
<sequence length="198" mass="22498">MLYPSLDIKKIIDWVVYGDIEKIDVGRCNDKYFINIASAGFDAEVANKVQRTKKVFSGKAAYLYSLFKTLISYKGIFFKIHIDNNLFFSNTLLITASNGRFYGGGMIPTPNADIQDGYFDICHVKTLNKLKLLALLNKYIKGTHTELKEVTIFKGKSLKIESEKVFSVNLDGEIIRTDKAEFEILKDAVKIVFPNNLY</sequence>
<name>A0A1H5XNZ9_9CLOT</name>
<dbReference type="InterPro" id="IPR016064">
    <property type="entry name" value="NAD/diacylglycerol_kinase_sf"/>
</dbReference>
<keyword evidence="2" id="KW-0443">Lipid metabolism</keyword>
<proteinExistence type="predicted"/>
<dbReference type="GO" id="GO:0008654">
    <property type="term" value="P:phospholipid biosynthetic process"/>
    <property type="evidence" value="ECO:0007669"/>
    <property type="project" value="UniProtKB-KW"/>
</dbReference>
<evidence type="ECO:0000256" key="3">
    <source>
        <dbReference type="ARBA" id="ARBA00023264"/>
    </source>
</evidence>
<gene>
    <name evidence="5" type="ORF">SAMN05660865_01826</name>
</gene>
<keyword evidence="6" id="KW-1185">Reference proteome</keyword>
<dbReference type="InterPro" id="IPR045540">
    <property type="entry name" value="YegS/DAGK_C"/>
</dbReference>
<dbReference type="AlphaFoldDB" id="A0A1H5XNZ9"/>
<organism evidence="5 6">
    <name type="scientific">Caloramator fervidus</name>
    <dbReference type="NCBI Taxonomy" id="29344"/>
    <lineage>
        <taxon>Bacteria</taxon>
        <taxon>Bacillati</taxon>
        <taxon>Bacillota</taxon>
        <taxon>Clostridia</taxon>
        <taxon>Eubacteriales</taxon>
        <taxon>Clostridiaceae</taxon>
        <taxon>Caloramator</taxon>
    </lineage>
</organism>
<dbReference type="EMBL" id="FNUK01000034">
    <property type="protein sequence ID" value="SEG13444.1"/>
    <property type="molecule type" value="Genomic_DNA"/>
</dbReference>
<dbReference type="InterPro" id="IPR050187">
    <property type="entry name" value="Lipid_Phosphate_FormReg"/>
</dbReference>
<dbReference type="SUPFAM" id="SSF111331">
    <property type="entry name" value="NAD kinase/diacylglycerol kinase-like"/>
    <property type="match status" value="1"/>
</dbReference>
<evidence type="ECO:0000313" key="6">
    <source>
        <dbReference type="Proteomes" id="UP000242850"/>
    </source>
</evidence>
<dbReference type="PANTHER" id="PTHR12358:SF106">
    <property type="entry name" value="LIPID KINASE YEGS"/>
    <property type="match status" value="1"/>
</dbReference>
<dbReference type="InterPro" id="IPR005218">
    <property type="entry name" value="Diacylglycerol/lipid_kinase"/>
</dbReference>
<keyword evidence="2" id="KW-0594">Phospholipid biosynthesis</keyword>
<dbReference type="NCBIfam" id="TIGR00147">
    <property type="entry name" value="YegS/Rv2252/BmrU family lipid kinase"/>
    <property type="match status" value="1"/>
</dbReference>
<reference evidence="6" key="1">
    <citation type="submission" date="2016-10" db="EMBL/GenBank/DDBJ databases">
        <authorList>
            <person name="Varghese N."/>
            <person name="Submissions S."/>
        </authorList>
    </citation>
    <scope>NUCLEOTIDE SEQUENCE [LARGE SCALE GENOMIC DNA]</scope>
    <source>
        <strain evidence="6">DSM 5463</strain>
    </source>
</reference>
<evidence type="ECO:0000256" key="1">
    <source>
        <dbReference type="ARBA" id="ARBA00001946"/>
    </source>
</evidence>
<dbReference type="PANTHER" id="PTHR12358">
    <property type="entry name" value="SPHINGOSINE KINASE"/>
    <property type="match status" value="1"/>
</dbReference>
<dbReference type="GO" id="GO:0005886">
    <property type="term" value="C:plasma membrane"/>
    <property type="evidence" value="ECO:0007669"/>
    <property type="project" value="TreeGrafter"/>
</dbReference>
<dbReference type="Pfam" id="PF19279">
    <property type="entry name" value="YegS_C"/>
    <property type="match status" value="1"/>
</dbReference>
<keyword evidence="5" id="KW-0418">Kinase</keyword>